<name>A0A9D1MET2_9FIRM</name>
<sequence>MKIQYLGHSCFRLIESTGTTIITDPYKEIGYELPKGLKADAVTVSHGHFDHNNAGIIGGHPRIIDKEGFYQLPGVGITGIKSYHDDCGGALRGENIIYKFGMDGLEICHLGDLGEECSSELLEMILPVNILLIPVGGTYTIDAERAKEYVDRIMPEIVIPMHYKTRSLTLDLDKADVFLNLFDDEETEISQKNTLEFSRDDLTEEKTKIILMERMKIK</sequence>
<accession>A0A9D1MET2</accession>
<dbReference type="EMBL" id="DVMZ01000032">
    <property type="protein sequence ID" value="HIU58698.1"/>
    <property type="molecule type" value="Genomic_DNA"/>
</dbReference>
<protein>
    <submittedName>
        <fullName evidence="1">MBL fold metallo-hydrolase</fullName>
    </submittedName>
</protein>
<gene>
    <name evidence="1" type="ORF">IAC57_01215</name>
</gene>
<comment type="caution">
    <text evidence="1">The sequence shown here is derived from an EMBL/GenBank/DDBJ whole genome shotgun (WGS) entry which is preliminary data.</text>
</comment>
<dbReference type="Gene3D" id="3.60.15.10">
    <property type="entry name" value="Ribonuclease Z/Hydroxyacylglutathione hydrolase-like"/>
    <property type="match status" value="1"/>
</dbReference>
<organism evidence="1 2">
    <name type="scientific">Candidatus Scatosoma pullistercoris</name>
    <dbReference type="NCBI Taxonomy" id="2840934"/>
    <lineage>
        <taxon>Bacteria</taxon>
        <taxon>Bacillati</taxon>
        <taxon>Bacillota</taxon>
        <taxon>Clostridia</taxon>
        <taxon>Candidatus Scatosoma</taxon>
    </lineage>
</organism>
<dbReference type="SUPFAM" id="SSF56281">
    <property type="entry name" value="Metallo-hydrolase/oxidoreductase"/>
    <property type="match status" value="1"/>
</dbReference>
<proteinExistence type="predicted"/>
<dbReference type="AlphaFoldDB" id="A0A9D1MET2"/>
<dbReference type="PANTHER" id="PTHR42967:SF1">
    <property type="entry name" value="MBL FOLD METALLO-HYDROLASE"/>
    <property type="match status" value="1"/>
</dbReference>
<dbReference type="PANTHER" id="PTHR42967">
    <property type="entry name" value="METAL DEPENDENT HYDROLASE"/>
    <property type="match status" value="1"/>
</dbReference>
<evidence type="ECO:0000313" key="1">
    <source>
        <dbReference type="EMBL" id="HIU58698.1"/>
    </source>
</evidence>
<reference evidence="1" key="1">
    <citation type="submission" date="2020-10" db="EMBL/GenBank/DDBJ databases">
        <authorList>
            <person name="Gilroy R."/>
        </authorList>
    </citation>
    <scope>NUCLEOTIDE SEQUENCE</scope>
    <source>
        <strain evidence="1">11687</strain>
    </source>
</reference>
<reference evidence="1" key="2">
    <citation type="journal article" date="2021" name="PeerJ">
        <title>Extensive microbial diversity within the chicken gut microbiome revealed by metagenomics and culture.</title>
        <authorList>
            <person name="Gilroy R."/>
            <person name="Ravi A."/>
            <person name="Getino M."/>
            <person name="Pursley I."/>
            <person name="Horton D.L."/>
            <person name="Alikhan N.F."/>
            <person name="Baker D."/>
            <person name="Gharbi K."/>
            <person name="Hall N."/>
            <person name="Watson M."/>
            <person name="Adriaenssens E.M."/>
            <person name="Foster-Nyarko E."/>
            <person name="Jarju S."/>
            <person name="Secka A."/>
            <person name="Antonio M."/>
            <person name="Oren A."/>
            <person name="Chaudhuri R.R."/>
            <person name="La Ragione R."/>
            <person name="Hildebrand F."/>
            <person name="Pallen M.J."/>
        </authorList>
    </citation>
    <scope>NUCLEOTIDE SEQUENCE</scope>
    <source>
        <strain evidence="1">11687</strain>
    </source>
</reference>
<dbReference type="Proteomes" id="UP000824081">
    <property type="component" value="Unassembled WGS sequence"/>
</dbReference>
<dbReference type="InterPro" id="IPR036866">
    <property type="entry name" value="RibonucZ/Hydroxyglut_hydro"/>
</dbReference>
<evidence type="ECO:0000313" key="2">
    <source>
        <dbReference type="Proteomes" id="UP000824081"/>
    </source>
</evidence>
<dbReference type="Pfam" id="PF13483">
    <property type="entry name" value="Lactamase_B_3"/>
    <property type="match status" value="1"/>
</dbReference>